<evidence type="ECO:0000256" key="2">
    <source>
        <dbReference type="SAM" id="SignalP"/>
    </source>
</evidence>
<keyword evidence="2" id="KW-0732">Signal</keyword>
<accession>A0ABN1U653</accession>
<evidence type="ECO:0000256" key="1">
    <source>
        <dbReference type="SAM" id="MobiDB-lite"/>
    </source>
</evidence>
<keyword evidence="4" id="KW-1185">Reference proteome</keyword>
<dbReference type="EMBL" id="BAAALD010000138">
    <property type="protein sequence ID" value="GAA1123414.1"/>
    <property type="molecule type" value="Genomic_DNA"/>
</dbReference>
<feature type="compositionally biased region" description="Low complexity" evidence="1">
    <location>
        <begin position="72"/>
        <end position="85"/>
    </location>
</feature>
<organism evidence="3 4">
    <name type="scientific">Kitasatospora arboriphila</name>
    <dbReference type="NCBI Taxonomy" id="258052"/>
    <lineage>
        <taxon>Bacteria</taxon>
        <taxon>Bacillati</taxon>
        <taxon>Actinomycetota</taxon>
        <taxon>Actinomycetes</taxon>
        <taxon>Kitasatosporales</taxon>
        <taxon>Streptomycetaceae</taxon>
        <taxon>Kitasatospora</taxon>
    </lineage>
</organism>
<evidence type="ECO:0000313" key="3">
    <source>
        <dbReference type="EMBL" id="GAA1123414.1"/>
    </source>
</evidence>
<dbReference type="RefSeq" id="WP_344628087.1">
    <property type="nucleotide sequence ID" value="NZ_BAAALD010000138.1"/>
</dbReference>
<feature type="signal peptide" evidence="2">
    <location>
        <begin position="1"/>
        <end position="25"/>
    </location>
</feature>
<evidence type="ECO:0000313" key="4">
    <source>
        <dbReference type="Proteomes" id="UP001499987"/>
    </source>
</evidence>
<proteinExistence type="predicted"/>
<comment type="caution">
    <text evidence="3">The sequence shown here is derived from an EMBL/GenBank/DDBJ whole genome shotgun (WGS) entry which is preliminary data.</text>
</comment>
<gene>
    <name evidence="3" type="ORF">GCM10009663_73280</name>
</gene>
<evidence type="ECO:0008006" key="5">
    <source>
        <dbReference type="Google" id="ProtNLM"/>
    </source>
</evidence>
<feature type="region of interest" description="Disordered" evidence="1">
    <location>
        <begin position="72"/>
        <end position="91"/>
    </location>
</feature>
<protein>
    <recommendedName>
        <fullName evidence="5">Lipoprotein</fullName>
    </recommendedName>
</protein>
<dbReference type="Proteomes" id="UP001499987">
    <property type="component" value="Unassembled WGS sequence"/>
</dbReference>
<name>A0ABN1U653_9ACTN</name>
<sequence>MKRLAPATAAVTAVLLAAGCGSVRAGGAGGAAAAPASASASGRSAADVMAQVLAEHDRRYPEVAEDCAGARTATAVPAPSASRAPADPEGSKYAENHAFRQTAPVDAAQRCRGDAHAARILAALTGNGRQPDEAAVRQVLERLGYPRDAVQVQRDGGAAGFSLVVPGAGPCISGRLASPPKVEVHGPYVEGGCTEPQGGH</sequence>
<reference evidence="3 4" key="1">
    <citation type="journal article" date="2019" name="Int. J. Syst. Evol. Microbiol.">
        <title>The Global Catalogue of Microorganisms (GCM) 10K type strain sequencing project: providing services to taxonomists for standard genome sequencing and annotation.</title>
        <authorList>
            <consortium name="The Broad Institute Genomics Platform"/>
            <consortium name="The Broad Institute Genome Sequencing Center for Infectious Disease"/>
            <person name="Wu L."/>
            <person name="Ma J."/>
        </authorList>
    </citation>
    <scope>NUCLEOTIDE SEQUENCE [LARGE SCALE GENOMIC DNA]</scope>
    <source>
        <strain evidence="3 4">JCM 13002</strain>
    </source>
</reference>
<dbReference type="PROSITE" id="PS51257">
    <property type="entry name" value="PROKAR_LIPOPROTEIN"/>
    <property type="match status" value="1"/>
</dbReference>
<feature type="chain" id="PRO_5046412090" description="Lipoprotein" evidence="2">
    <location>
        <begin position="26"/>
        <end position="200"/>
    </location>
</feature>